<comment type="caution">
    <text evidence="10">The sequence shown here is derived from an EMBL/GenBank/DDBJ whole genome shotgun (WGS) entry which is preliminary data.</text>
</comment>
<name>A0A835Z617_9STRA</name>
<dbReference type="GO" id="GO:0005829">
    <property type="term" value="C:cytosol"/>
    <property type="evidence" value="ECO:0007669"/>
    <property type="project" value="TreeGrafter"/>
</dbReference>
<evidence type="ECO:0000256" key="7">
    <source>
        <dbReference type="PIRSR" id="PIRSR000548-1"/>
    </source>
</evidence>
<evidence type="ECO:0000256" key="4">
    <source>
        <dbReference type="ARBA" id="ARBA00022737"/>
    </source>
</evidence>
<keyword evidence="5 7" id="KW-0547">Nucleotide-binding</keyword>
<dbReference type="Gene3D" id="2.60.120.10">
    <property type="entry name" value="Jelly Rolls"/>
    <property type="match status" value="2"/>
</dbReference>
<keyword evidence="6 7" id="KW-0114">cAMP</keyword>
<dbReference type="GO" id="GO:0030552">
    <property type="term" value="F:cAMP binding"/>
    <property type="evidence" value="ECO:0007669"/>
    <property type="project" value="UniProtKB-KW"/>
</dbReference>
<sequence>MGTSFSKSAASPTAAAAAEPAAADLEVTPSAPTSAAAEADAAPVPAPLPAGAAPRRRRVSVSAEVDQSKAPVVKKVVEKTADVIDQIKASIASNFLLNSLPAEQLSEVIDAMEEKDYAAGACIIQEGHDGDNFYVVASGECEVFIEGKNDGAALRTIRTGGGFGELALMYNAPRSATIKAVGDVKCWALDRVTFRRTIMAAGQARRKKYEHFLNQLELLRHLTPGDIAQLADAVEPLSFEAGDTIIEQGDADRQNFKFYIIEEGESQAFIRKDGRDVLMSTLGEGEYFGEKALVEMTPRTATVKALSAVKCACLSIAAFERLMGSCMQLKEQASSGYHDVDEVSHWLKLLQSDRPLSITVSCA</sequence>
<dbReference type="InterPro" id="IPR012198">
    <property type="entry name" value="cAMP_dep_PK_reg_su"/>
</dbReference>
<dbReference type="OrthoDB" id="417078at2759"/>
<reference evidence="10" key="1">
    <citation type="submission" date="2021-02" db="EMBL/GenBank/DDBJ databases">
        <title>First Annotated Genome of the Yellow-green Alga Tribonema minus.</title>
        <authorList>
            <person name="Mahan K.M."/>
        </authorList>
    </citation>
    <scope>NUCLEOTIDE SEQUENCE</scope>
    <source>
        <strain evidence="10">UTEX B ZZ1240</strain>
    </source>
</reference>
<feature type="domain" description="Cyclic nucleotide-binding" evidence="9">
    <location>
        <begin position="218"/>
        <end position="340"/>
    </location>
</feature>
<dbReference type="PROSITE" id="PS00889">
    <property type="entry name" value="CNMP_BINDING_2"/>
    <property type="match status" value="2"/>
</dbReference>
<dbReference type="Proteomes" id="UP000664859">
    <property type="component" value="Unassembled WGS sequence"/>
</dbReference>
<dbReference type="InterPro" id="IPR018490">
    <property type="entry name" value="cNMP-bd_dom_sf"/>
</dbReference>
<feature type="binding site" evidence="7">
    <location>
        <position position="165"/>
    </location>
    <ligand>
        <name>3',5'-cyclic AMP</name>
        <dbReference type="ChEBI" id="CHEBI:58165"/>
        <label>1</label>
    </ligand>
</feature>
<dbReference type="CDD" id="cd00038">
    <property type="entry name" value="CAP_ED"/>
    <property type="match status" value="2"/>
</dbReference>
<feature type="binding site" evidence="7">
    <location>
        <position position="174"/>
    </location>
    <ligand>
        <name>3',5'-cyclic AMP</name>
        <dbReference type="ChEBI" id="CHEBI:58165"/>
        <label>1</label>
    </ligand>
</feature>
<keyword evidence="4" id="KW-0677">Repeat</keyword>
<dbReference type="Pfam" id="PF00027">
    <property type="entry name" value="cNMP_binding"/>
    <property type="match status" value="2"/>
</dbReference>
<evidence type="ECO:0000256" key="6">
    <source>
        <dbReference type="ARBA" id="ARBA00023149"/>
    </source>
</evidence>
<feature type="binding site" evidence="7">
    <location>
        <position position="290"/>
    </location>
    <ligand>
        <name>3',5'-cyclic AMP</name>
        <dbReference type="ChEBI" id="CHEBI:58165"/>
        <label>2</label>
    </ligand>
</feature>
<comment type="similarity">
    <text evidence="1">Belongs to the cAMP-dependent kinase regulatory chain family.</text>
</comment>
<keyword evidence="2" id="KW-0597">Phosphoprotein</keyword>
<dbReference type="InterPro" id="IPR014710">
    <property type="entry name" value="RmlC-like_jellyroll"/>
</dbReference>
<keyword evidence="11" id="KW-1185">Reference proteome</keyword>
<dbReference type="EMBL" id="JAFCMP010000079">
    <property type="protein sequence ID" value="KAG5187896.1"/>
    <property type="molecule type" value="Genomic_DNA"/>
</dbReference>
<dbReference type="PRINTS" id="PR00103">
    <property type="entry name" value="CAMPKINASE"/>
</dbReference>
<dbReference type="SUPFAM" id="SSF51206">
    <property type="entry name" value="cAMP-binding domain-like"/>
    <property type="match status" value="2"/>
</dbReference>
<feature type="binding site" evidence="7">
    <location>
        <position position="299"/>
    </location>
    <ligand>
        <name>3',5'-cyclic AMP</name>
        <dbReference type="ChEBI" id="CHEBI:58165"/>
        <label>2</label>
    </ligand>
</feature>
<dbReference type="PIRSF" id="PIRSF000548">
    <property type="entry name" value="PK_regulatory"/>
    <property type="match status" value="1"/>
</dbReference>
<proteinExistence type="inferred from homology"/>
<dbReference type="InterPro" id="IPR000595">
    <property type="entry name" value="cNMP-bd_dom"/>
</dbReference>
<evidence type="ECO:0000256" key="3">
    <source>
        <dbReference type="ARBA" id="ARBA00022566"/>
    </source>
</evidence>
<evidence type="ECO:0000313" key="11">
    <source>
        <dbReference type="Proteomes" id="UP000664859"/>
    </source>
</evidence>
<dbReference type="AlphaFoldDB" id="A0A835Z617"/>
<dbReference type="GO" id="GO:0005952">
    <property type="term" value="C:cAMP-dependent protein kinase complex"/>
    <property type="evidence" value="ECO:0007669"/>
    <property type="project" value="InterPro"/>
</dbReference>
<evidence type="ECO:0000256" key="5">
    <source>
        <dbReference type="ARBA" id="ARBA00022741"/>
    </source>
</evidence>
<evidence type="ECO:0000313" key="10">
    <source>
        <dbReference type="EMBL" id="KAG5187896.1"/>
    </source>
</evidence>
<feature type="domain" description="Cyclic nucleotide-binding" evidence="9">
    <location>
        <begin position="96"/>
        <end position="215"/>
    </location>
</feature>
<evidence type="ECO:0000259" key="9">
    <source>
        <dbReference type="PROSITE" id="PS50042"/>
    </source>
</evidence>
<dbReference type="SMART" id="SM00100">
    <property type="entry name" value="cNMP"/>
    <property type="match status" value="2"/>
</dbReference>
<dbReference type="InterPro" id="IPR050503">
    <property type="entry name" value="cAMP-dep_PK_reg_su-like"/>
</dbReference>
<evidence type="ECO:0000256" key="8">
    <source>
        <dbReference type="SAM" id="MobiDB-lite"/>
    </source>
</evidence>
<dbReference type="GO" id="GO:0004862">
    <property type="term" value="F:cAMP-dependent protein kinase inhibitor activity"/>
    <property type="evidence" value="ECO:0007669"/>
    <property type="project" value="TreeGrafter"/>
</dbReference>
<gene>
    <name evidence="10" type="ORF">JKP88DRAFT_161580</name>
</gene>
<dbReference type="InterPro" id="IPR018488">
    <property type="entry name" value="cNMP-bd_CS"/>
</dbReference>
<keyword evidence="3 7" id="KW-0116">cAMP-binding</keyword>
<dbReference type="PANTHER" id="PTHR11635:SF152">
    <property type="entry name" value="CAMP-DEPENDENT PROTEIN KINASE TYPE I REGULATORY SUBUNIT-RELATED"/>
    <property type="match status" value="1"/>
</dbReference>
<evidence type="ECO:0000256" key="1">
    <source>
        <dbReference type="ARBA" id="ARBA00005753"/>
    </source>
</evidence>
<dbReference type="GO" id="GO:0034236">
    <property type="term" value="F:protein kinase A catalytic subunit binding"/>
    <property type="evidence" value="ECO:0007669"/>
    <property type="project" value="TreeGrafter"/>
</dbReference>
<dbReference type="PROSITE" id="PS50042">
    <property type="entry name" value="CNMP_BINDING_3"/>
    <property type="match status" value="2"/>
</dbReference>
<feature type="region of interest" description="Disordered" evidence="8">
    <location>
        <begin position="1"/>
        <end position="55"/>
    </location>
</feature>
<accession>A0A835Z617</accession>
<dbReference type="PANTHER" id="PTHR11635">
    <property type="entry name" value="CAMP-DEPENDENT PROTEIN KINASE REGULATORY CHAIN"/>
    <property type="match status" value="1"/>
</dbReference>
<protein>
    <submittedName>
        <fullName evidence="10">Camp-dependent protein kinase regulatory subunit</fullName>
    </submittedName>
</protein>
<evidence type="ECO:0000256" key="2">
    <source>
        <dbReference type="ARBA" id="ARBA00022553"/>
    </source>
</evidence>
<organism evidence="10 11">
    <name type="scientific">Tribonema minus</name>
    <dbReference type="NCBI Taxonomy" id="303371"/>
    <lineage>
        <taxon>Eukaryota</taxon>
        <taxon>Sar</taxon>
        <taxon>Stramenopiles</taxon>
        <taxon>Ochrophyta</taxon>
        <taxon>PX clade</taxon>
        <taxon>Xanthophyceae</taxon>
        <taxon>Tribonematales</taxon>
        <taxon>Tribonemataceae</taxon>
        <taxon>Tribonema</taxon>
    </lineage>
</organism>
<feature type="compositionally biased region" description="Low complexity" evidence="8">
    <location>
        <begin position="8"/>
        <end position="53"/>
    </location>
</feature>